<evidence type="ECO:0008006" key="3">
    <source>
        <dbReference type="Google" id="ProtNLM"/>
    </source>
</evidence>
<gene>
    <name evidence="1" type="ORF">L9G74_11720</name>
</gene>
<keyword evidence="2" id="KW-1185">Reference proteome</keyword>
<accession>A0ABT2FLA6</accession>
<reference evidence="2" key="2">
    <citation type="submission" date="2023-07" db="EMBL/GenBank/DDBJ databases">
        <title>Shewanella mangrovi sp. nov., an acetaldehyde- degrading bacterium isolated from mangrove sediment.</title>
        <authorList>
            <person name="Liu Y."/>
        </authorList>
    </citation>
    <scope>NUCLEOTIDE SEQUENCE [LARGE SCALE GENOMIC DNA]</scope>
    <source>
        <strain evidence="2">C32</strain>
    </source>
</reference>
<evidence type="ECO:0000313" key="1">
    <source>
        <dbReference type="EMBL" id="MCS4557111.1"/>
    </source>
</evidence>
<protein>
    <recommendedName>
        <fullName evidence="3">CRISPR type III A-associated protein Csm2</fullName>
    </recommendedName>
</protein>
<reference evidence="1 2" key="1">
    <citation type="submission" date="2022-02" db="EMBL/GenBank/DDBJ databases">
        <authorList>
            <person name="Zhuang L."/>
        </authorList>
    </citation>
    <scope>NUCLEOTIDE SEQUENCE [LARGE SCALE GENOMIC DNA]</scope>
    <source>
        <strain evidence="1 2">C32</strain>
    </source>
</reference>
<name>A0ABT2FLA6_9GAMM</name>
<sequence length="147" mass="17051">MSIWKELYDIVEKEFGRWQNRQHKQQALLFEVQSNLLFLAEAIKAQLPASKIVAGLERKAFDKALEQGLELERRTVTQATIGEFVEFNKYLGKDSHYMVKNAYAKMNALSKLVQADSEQDYDLKLKSLFRFMVLLAAHLEQKPLTRA</sequence>
<dbReference type="RefSeq" id="WP_238896591.1">
    <property type="nucleotide sequence ID" value="NZ_JAKOGG010000007.1"/>
</dbReference>
<comment type="caution">
    <text evidence="1">The sequence shown here is derived from an EMBL/GenBank/DDBJ whole genome shotgun (WGS) entry which is preliminary data.</text>
</comment>
<organism evidence="1 2">
    <name type="scientific">Shewanella electrica</name>
    <dbReference type="NCBI Taxonomy" id="515560"/>
    <lineage>
        <taxon>Bacteria</taxon>
        <taxon>Pseudomonadati</taxon>
        <taxon>Pseudomonadota</taxon>
        <taxon>Gammaproteobacteria</taxon>
        <taxon>Alteromonadales</taxon>
        <taxon>Shewanellaceae</taxon>
        <taxon>Shewanella</taxon>
    </lineage>
</organism>
<evidence type="ECO:0000313" key="2">
    <source>
        <dbReference type="Proteomes" id="UP001201549"/>
    </source>
</evidence>
<proteinExistence type="predicted"/>
<dbReference type="Proteomes" id="UP001201549">
    <property type="component" value="Unassembled WGS sequence"/>
</dbReference>
<dbReference type="EMBL" id="JAKOGG010000007">
    <property type="protein sequence ID" value="MCS4557111.1"/>
    <property type="molecule type" value="Genomic_DNA"/>
</dbReference>